<reference evidence="3" key="1">
    <citation type="journal article" date="2016" name="Proc. Natl. Acad. Sci. U.S.A.">
        <title>Chromosome-level assembly of Arabidopsis thaliana Ler reveals the extent of translocation and inversion polymorphisms.</title>
        <authorList>
            <person name="Zapata L."/>
            <person name="Ding J."/>
            <person name="Willing E.M."/>
            <person name="Hartwig B."/>
            <person name="Bezdan D."/>
            <person name="Jiao W.B."/>
            <person name="Patel V."/>
            <person name="Velikkakam James G."/>
            <person name="Koornneef M."/>
            <person name="Ossowski S."/>
            <person name="Schneeberger K."/>
        </authorList>
    </citation>
    <scope>NUCLEOTIDE SEQUENCE [LARGE SCALE GENOMIC DNA]</scope>
    <source>
        <strain evidence="3">cv. Landsberg erecta</strain>
    </source>
</reference>
<dbReference type="Proteomes" id="UP000078284">
    <property type="component" value="Chromosome 3"/>
</dbReference>
<sequence>MFAKAASKGHKAASYLCGVISVCRGGKVPQKSIEIFKSSFVVKSSALKTRRNLQEYLQWMVSKYKNHFLGIRLLGYNCVRHGHNFIWASFSNSVLASFNPIFYNVAVYFL</sequence>
<evidence type="ECO:0000259" key="1">
    <source>
        <dbReference type="Pfam" id="PF23310"/>
    </source>
</evidence>
<evidence type="ECO:0000313" key="2">
    <source>
        <dbReference type="EMBL" id="OAP02834.1"/>
    </source>
</evidence>
<comment type="caution">
    <text evidence="2">The sequence shown here is derived from an EMBL/GenBank/DDBJ whole genome shotgun (WGS) entry which is preliminary data.</text>
</comment>
<accession>A0A178VAP3</accession>
<dbReference type="EMBL" id="LUHQ01000003">
    <property type="protein sequence ID" value="OAP02834.1"/>
    <property type="molecule type" value="Genomic_DNA"/>
</dbReference>
<evidence type="ECO:0000313" key="3">
    <source>
        <dbReference type="Proteomes" id="UP000078284"/>
    </source>
</evidence>
<dbReference type="Pfam" id="PF23310">
    <property type="entry name" value="TPR_27"/>
    <property type="match status" value="1"/>
</dbReference>
<dbReference type="InterPro" id="IPR057136">
    <property type="entry name" value="At2g35280_TPR_dom"/>
</dbReference>
<protein>
    <recommendedName>
        <fullName evidence="1">At2g35280-like TPR domain-containing protein</fullName>
    </recommendedName>
</protein>
<dbReference type="AlphaFoldDB" id="A0A178VAP3"/>
<proteinExistence type="predicted"/>
<feature type="domain" description="At2g35280-like TPR" evidence="1">
    <location>
        <begin position="2"/>
        <end position="57"/>
    </location>
</feature>
<organism evidence="2 3">
    <name type="scientific">Arabidopsis thaliana</name>
    <name type="common">Mouse-ear cress</name>
    <dbReference type="NCBI Taxonomy" id="3702"/>
    <lineage>
        <taxon>Eukaryota</taxon>
        <taxon>Viridiplantae</taxon>
        <taxon>Streptophyta</taxon>
        <taxon>Embryophyta</taxon>
        <taxon>Tracheophyta</taxon>
        <taxon>Spermatophyta</taxon>
        <taxon>Magnoliopsida</taxon>
        <taxon>eudicotyledons</taxon>
        <taxon>Gunneridae</taxon>
        <taxon>Pentapetalae</taxon>
        <taxon>rosids</taxon>
        <taxon>malvids</taxon>
        <taxon>Brassicales</taxon>
        <taxon>Brassicaceae</taxon>
        <taxon>Camelineae</taxon>
        <taxon>Arabidopsis</taxon>
    </lineage>
</organism>
<name>A0A178VAP3_ARATH</name>
<gene>
    <name evidence="2" type="ordered locus">AXX17_At3g06390</name>
</gene>